<evidence type="ECO:0000313" key="2">
    <source>
        <dbReference type="EMBL" id="MBW0490132.1"/>
    </source>
</evidence>
<proteinExistence type="predicted"/>
<dbReference type="OrthoDB" id="5552562at2759"/>
<evidence type="ECO:0000256" key="1">
    <source>
        <dbReference type="SAM" id="MobiDB-lite"/>
    </source>
</evidence>
<reference evidence="2" key="1">
    <citation type="submission" date="2021-03" db="EMBL/GenBank/DDBJ databases">
        <title>Draft genome sequence of rust myrtle Austropuccinia psidii MF-1, a brazilian biotype.</title>
        <authorList>
            <person name="Quecine M.C."/>
            <person name="Pachon D.M.R."/>
            <person name="Bonatelli M.L."/>
            <person name="Correr F.H."/>
            <person name="Franceschini L.M."/>
            <person name="Leite T.F."/>
            <person name="Margarido G.R.A."/>
            <person name="Almeida C.A."/>
            <person name="Ferrarezi J.A."/>
            <person name="Labate C.A."/>
        </authorList>
    </citation>
    <scope>NUCLEOTIDE SEQUENCE</scope>
    <source>
        <strain evidence="2">MF-1</strain>
    </source>
</reference>
<gene>
    <name evidence="2" type="ORF">O181_029847</name>
</gene>
<feature type="compositionally biased region" description="Basic residues" evidence="1">
    <location>
        <begin position="44"/>
        <end position="57"/>
    </location>
</feature>
<organism evidence="2 3">
    <name type="scientific">Austropuccinia psidii MF-1</name>
    <dbReference type="NCBI Taxonomy" id="1389203"/>
    <lineage>
        <taxon>Eukaryota</taxon>
        <taxon>Fungi</taxon>
        <taxon>Dikarya</taxon>
        <taxon>Basidiomycota</taxon>
        <taxon>Pucciniomycotina</taxon>
        <taxon>Pucciniomycetes</taxon>
        <taxon>Pucciniales</taxon>
        <taxon>Sphaerophragmiaceae</taxon>
        <taxon>Austropuccinia</taxon>
    </lineage>
</organism>
<name>A0A9Q3CUL1_9BASI</name>
<dbReference type="AlphaFoldDB" id="A0A9Q3CUL1"/>
<feature type="compositionally biased region" description="Basic and acidic residues" evidence="1">
    <location>
        <begin position="7"/>
        <end position="17"/>
    </location>
</feature>
<sequence>MDINLELDTRNNERPKENLGNQEIKTCVTESNSLRTHQDSSSKNPHHKKNKKGKNFKGFKDKPHASLLNKDRKLIGSEKGRRITKDLCDNCGGKNPIGKCFKSPESRPGSSTALTSKQGKAGVGIMMFSMVLTYFLQENNRVL</sequence>
<keyword evidence="3" id="KW-1185">Reference proteome</keyword>
<dbReference type="EMBL" id="AVOT02010427">
    <property type="protein sequence ID" value="MBW0490132.1"/>
    <property type="molecule type" value="Genomic_DNA"/>
</dbReference>
<protein>
    <submittedName>
        <fullName evidence="2">Uncharacterized protein</fullName>
    </submittedName>
</protein>
<comment type="caution">
    <text evidence="2">The sequence shown here is derived from an EMBL/GenBank/DDBJ whole genome shotgun (WGS) entry which is preliminary data.</text>
</comment>
<feature type="region of interest" description="Disordered" evidence="1">
    <location>
        <begin position="1"/>
        <end position="63"/>
    </location>
</feature>
<evidence type="ECO:0000313" key="3">
    <source>
        <dbReference type="Proteomes" id="UP000765509"/>
    </source>
</evidence>
<accession>A0A9Q3CUL1</accession>
<dbReference type="Proteomes" id="UP000765509">
    <property type="component" value="Unassembled WGS sequence"/>
</dbReference>
<feature type="compositionally biased region" description="Polar residues" evidence="1">
    <location>
        <begin position="19"/>
        <end position="35"/>
    </location>
</feature>